<organism evidence="2 3">
    <name type="scientific">Halapricum salinum</name>
    <dbReference type="NCBI Taxonomy" id="1457250"/>
    <lineage>
        <taxon>Archaea</taxon>
        <taxon>Methanobacteriati</taxon>
        <taxon>Methanobacteriota</taxon>
        <taxon>Stenosarchaea group</taxon>
        <taxon>Halobacteria</taxon>
        <taxon>Halobacteriales</taxon>
        <taxon>Haloarculaceae</taxon>
        <taxon>Halapricum</taxon>
    </lineage>
</organism>
<accession>A0A4D6HBC0</accession>
<dbReference type="InterPro" id="IPR011749">
    <property type="entry name" value="CHP02243"/>
</dbReference>
<dbReference type="Proteomes" id="UP000296706">
    <property type="component" value="Chromosome"/>
</dbReference>
<name>A0A4D6HBC0_9EURY</name>
<dbReference type="RefSeq" id="WP_049995160.1">
    <property type="nucleotide sequence ID" value="NZ_CP031310.1"/>
</dbReference>
<dbReference type="EMBL" id="CP031310">
    <property type="protein sequence ID" value="QCC51229.1"/>
    <property type="molecule type" value="Genomic_DNA"/>
</dbReference>
<evidence type="ECO:0000256" key="1">
    <source>
        <dbReference type="SAM" id="MobiDB-lite"/>
    </source>
</evidence>
<evidence type="ECO:0000313" key="3">
    <source>
        <dbReference type="Proteomes" id="UP000296706"/>
    </source>
</evidence>
<dbReference type="OrthoDB" id="242759at2157"/>
<dbReference type="AlphaFoldDB" id="A0A4D6HBC0"/>
<dbReference type="NCBIfam" id="TIGR02243">
    <property type="entry name" value="putative baseplate assembly protein"/>
    <property type="match status" value="1"/>
</dbReference>
<gene>
    <name evidence="2" type="ORF">DV733_08220</name>
</gene>
<dbReference type="GeneID" id="39847841"/>
<feature type="region of interest" description="Disordered" evidence="1">
    <location>
        <begin position="794"/>
        <end position="817"/>
    </location>
</feature>
<proteinExistence type="predicted"/>
<protein>
    <submittedName>
        <fullName evidence="2">Putative baseplate assembly protein</fullName>
    </submittedName>
</protein>
<evidence type="ECO:0000313" key="2">
    <source>
        <dbReference type="EMBL" id="QCC51229.1"/>
    </source>
</evidence>
<reference evidence="2 3" key="1">
    <citation type="journal article" date="2019" name="Nat. Commun.">
        <title>A new type of DNA phosphorothioation-based antiviral system in archaea.</title>
        <authorList>
            <person name="Xiong L."/>
            <person name="Liu S."/>
            <person name="Chen S."/>
            <person name="Xiao Y."/>
            <person name="Zhu B."/>
            <person name="Gao Y."/>
            <person name="Zhang Y."/>
            <person name="Chen B."/>
            <person name="Luo J."/>
            <person name="Deng Z."/>
            <person name="Chen X."/>
            <person name="Wang L."/>
            <person name="Chen S."/>
        </authorList>
    </citation>
    <scope>NUCLEOTIDE SEQUENCE [LARGE SCALE GENOMIC DNA]</scope>
    <source>
        <strain evidence="2 3">CBA1105</strain>
    </source>
</reference>
<dbReference type="KEGG" id="hsn:DV733_08220"/>
<sequence length="1024" mass="109923">MNDGPVVDGRDQQALLADLRELAEQYTDQWDPDSPDNGTVLLQIASRFGSDVVQRLESVPEKHRLAFLDELGFDREPPQAARLPLSVTVSSDLGRNVAIPGGTQAVADTDGGEQIFEIPQDGGFEATPASLSSVYSVDPDADRVVDHTDSILGEGSTELFTGADCQEHVLYLGHGDLLTLDAGSTLSVSIETDADQQLFEEGLSWEYYGEDADGVEAWHELDPGADREADDDELSSLQARLESLSAAQEDDSDAVTVAFTLPGSTSQTEIEGVESRWLRCRAPSGETAAFTAAVSSLSLRVTRDASSGGIRPSDAFSDDVPLAVDGEDDITPLGEHPQPPSTFYLASEEAFTKSGAVVDVSFEPPESGALPSDVEDGSGPNAGVLGGPPTISWEYWNGSGWTRLDVARDETESLCADGHVQFTVPEDLEPTSVSGHEGVWIRARLVSGNYGQPAFEMTADGERGELTDEPTPPRFGGVTLHYDRGGEAFEHVLTVNNATVDDDLERPFRPFVPVPDDGQTMYLGFDDTLENGPLTVFFPIADATYPRTFDPGVRWEYCVDPAADQWAKLDVRDETAGLTERGIVSVTLPQPTTAVERFGETAHWVRLRITEDRFEKPSATSIQSDTVPAPPVVDGVYLNTQWAANTRTIEDEILGSSDGAHDQVFACANVPIIDIGVWVDEQGSLSASQQRTLLEDRPDAVERVTEPDGSVSAFWVRWTAVEDFLDSESKDRHYAVDRTSGTVTFGDGQHGAVPPNGTDNVRATYTTGGGSEGNVDAGVVTDLRSSISLVESVTNHAPADGGAAAESPSALASRAPEQLKTREKAVSASDFEAVAMAETRELAKVRCEPEMNPDGEREPGWVTLLIVPEARREQPVPSLELQERIQRAVSERAPATLVAREGSRIVVRGPSYAAVSIDTRVRTDGIKSISTLKTAVESTLEDYLHPLTGRNGEGWPFGTLPDETTLAERVRGIEGVGAVLDIDVTVETGGDIQSVAASREAGVPRDTLVCSGEHDIAVTMGETQ</sequence>
<dbReference type="STRING" id="1457250.GCA_000755225_01263"/>
<keyword evidence="3" id="KW-1185">Reference proteome</keyword>